<dbReference type="Pfam" id="PF00153">
    <property type="entry name" value="Mito_carr"/>
    <property type="match status" value="2"/>
</dbReference>
<dbReference type="PROSITE" id="PS50920">
    <property type="entry name" value="SOLCAR"/>
    <property type="match status" value="2"/>
</dbReference>
<feature type="repeat" description="Solcar" evidence="9">
    <location>
        <begin position="139"/>
        <end position="240"/>
    </location>
</feature>
<evidence type="ECO:0000256" key="4">
    <source>
        <dbReference type="ARBA" id="ARBA00022737"/>
    </source>
</evidence>
<evidence type="ECO:0000256" key="2">
    <source>
        <dbReference type="ARBA" id="ARBA00022448"/>
    </source>
</evidence>
<keyword evidence="7" id="KW-0496">Mitochondrion</keyword>
<dbReference type="Proteomes" id="UP000271241">
    <property type="component" value="Unassembled WGS sequence"/>
</dbReference>
<evidence type="ECO:0000256" key="7">
    <source>
        <dbReference type="ARBA" id="ARBA00023128"/>
    </source>
</evidence>
<evidence type="ECO:0000256" key="9">
    <source>
        <dbReference type="PROSITE-ProRule" id="PRU00282"/>
    </source>
</evidence>
<reference evidence="12" key="1">
    <citation type="journal article" date="2018" name="Nat. Microbiol.">
        <title>Leveraging single-cell genomics to expand the fungal tree of life.</title>
        <authorList>
            <person name="Ahrendt S.R."/>
            <person name="Quandt C.A."/>
            <person name="Ciobanu D."/>
            <person name="Clum A."/>
            <person name="Salamov A."/>
            <person name="Andreopoulos B."/>
            <person name="Cheng J.F."/>
            <person name="Woyke T."/>
            <person name="Pelin A."/>
            <person name="Henrissat B."/>
            <person name="Reynolds N.K."/>
            <person name="Benny G.L."/>
            <person name="Smith M.E."/>
            <person name="James T.Y."/>
            <person name="Grigoriev I.V."/>
        </authorList>
    </citation>
    <scope>NUCLEOTIDE SEQUENCE [LARGE SCALE GENOMIC DNA]</scope>
    <source>
        <strain evidence="12">RSA 1356</strain>
    </source>
</reference>
<dbReference type="InterPro" id="IPR049562">
    <property type="entry name" value="SLC25A33/36-like"/>
</dbReference>
<dbReference type="STRING" id="78915.A0A4P9XMC4"/>
<protein>
    <submittedName>
        <fullName evidence="11">Mitochondrial carrier domain-containing protein</fullName>
    </submittedName>
</protein>
<dbReference type="GO" id="GO:0005743">
    <property type="term" value="C:mitochondrial inner membrane"/>
    <property type="evidence" value="ECO:0007669"/>
    <property type="project" value="UniProtKB-SubCell"/>
</dbReference>
<dbReference type="PANTHER" id="PTHR45829">
    <property type="entry name" value="MITOCHONDRIAL CARRIER PROTEIN RIM2"/>
    <property type="match status" value="1"/>
</dbReference>
<dbReference type="InterPro" id="IPR023395">
    <property type="entry name" value="MCP_dom_sf"/>
</dbReference>
<gene>
    <name evidence="11" type="ORF">THASP1DRAFT_17701</name>
</gene>
<evidence type="ECO:0000256" key="5">
    <source>
        <dbReference type="ARBA" id="ARBA00022792"/>
    </source>
</evidence>
<dbReference type="SUPFAM" id="SSF103506">
    <property type="entry name" value="Mitochondrial carrier"/>
    <property type="match status" value="1"/>
</dbReference>
<evidence type="ECO:0000313" key="11">
    <source>
        <dbReference type="EMBL" id="RKP07006.1"/>
    </source>
</evidence>
<dbReference type="EMBL" id="KZ992781">
    <property type="protein sequence ID" value="RKP07006.1"/>
    <property type="molecule type" value="Genomic_DNA"/>
</dbReference>
<keyword evidence="4" id="KW-0677">Repeat</keyword>
<dbReference type="GO" id="GO:0015218">
    <property type="term" value="F:pyrimidine nucleotide transmembrane transporter activity"/>
    <property type="evidence" value="ECO:0007669"/>
    <property type="project" value="InterPro"/>
</dbReference>
<dbReference type="Gene3D" id="1.50.40.10">
    <property type="entry name" value="Mitochondrial carrier domain"/>
    <property type="match status" value="1"/>
</dbReference>
<evidence type="ECO:0000256" key="10">
    <source>
        <dbReference type="RuleBase" id="RU000488"/>
    </source>
</evidence>
<organism evidence="11 12">
    <name type="scientific">Thamnocephalis sphaerospora</name>
    <dbReference type="NCBI Taxonomy" id="78915"/>
    <lineage>
        <taxon>Eukaryota</taxon>
        <taxon>Fungi</taxon>
        <taxon>Fungi incertae sedis</taxon>
        <taxon>Zoopagomycota</taxon>
        <taxon>Zoopagomycotina</taxon>
        <taxon>Zoopagomycetes</taxon>
        <taxon>Zoopagales</taxon>
        <taxon>Sigmoideomycetaceae</taxon>
        <taxon>Thamnocephalis</taxon>
    </lineage>
</organism>
<sequence>MATITDQRLSVEPIRRSEGRLRETSKLGPRPWLHLVAGGVGGTVGAMLTCPLEVIKTRMQSSLYRGGMVSVSRPHSRGLLTPFADIGRILGSIYRQEGAGALFKGLGPNLVGVIPSRAIQFAVYGNGKRLLTELNGGKESSLIHLVSAATAGKHAIGHRHSGCIATATATNPIWLVKTRMQLQANAHGTVVRQYRNSIDCVIQVLRTEGIRGLYRGLSASYLGVTEGTLQWVTYEHLKTIIRQR</sequence>
<keyword evidence="3 9" id="KW-0812">Transmembrane</keyword>
<feature type="non-terminal residue" evidence="11">
    <location>
        <position position="244"/>
    </location>
</feature>
<dbReference type="GO" id="GO:1990519">
    <property type="term" value="P:pyrimidine nucleotide import into mitochondrion"/>
    <property type="evidence" value="ECO:0007669"/>
    <property type="project" value="TreeGrafter"/>
</dbReference>
<evidence type="ECO:0000256" key="1">
    <source>
        <dbReference type="ARBA" id="ARBA00004448"/>
    </source>
</evidence>
<dbReference type="OrthoDB" id="269120at2759"/>
<dbReference type="AlphaFoldDB" id="A0A4P9XMC4"/>
<dbReference type="InterPro" id="IPR002067">
    <property type="entry name" value="MCP"/>
</dbReference>
<name>A0A4P9XMC4_9FUNG</name>
<evidence type="ECO:0000313" key="12">
    <source>
        <dbReference type="Proteomes" id="UP000271241"/>
    </source>
</evidence>
<keyword evidence="6" id="KW-1133">Transmembrane helix</keyword>
<proteinExistence type="inferred from homology"/>
<keyword evidence="5" id="KW-0999">Mitochondrion inner membrane</keyword>
<feature type="repeat" description="Solcar" evidence="9">
    <location>
        <begin position="29"/>
        <end position="130"/>
    </location>
</feature>
<comment type="subcellular location">
    <subcellularLocation>
        <location evidence="1">Mitochondrion inner membrane</location>
        <topology evidence="1">Multi-pass membrane protein</topology>
    </subcellularLocation>
</comment>
<comment type="similarity">
    <text evidence="10">Belongs to the mitochondrial carrier (TC 2.A.29) family.</text>
</comment>
<evidence type="ECO:0000256" key="3">
    <source>
        <dbReference type="ARBA" id="ARBA00022692"/>
    </source>
</evidence>
<dbReference type="InterPro" id="IPR018108">
    <property type="entry name" value="MCP_transmembrane"/>
</dbReference>
<keyword evidence="2 10" id="KW-0813">Transport</keyword>
<keyword evidence="12" id="KW-1185">Reference proteome</keyword>
<evidence type="ECO:0000256" key="8">
    <source>
        <dbReference type="ARBA" id="ARBA00023136"/>
    </source>
</evidence>
<accession>A0A4P9XMC4</accession>
<keyword evidence="8 9" id="KW-0472">Membrane</keyword>
<evidence type="ECO:0000256" key="6">
    <source>
        <dbReference type="ARBA" id="ARBA00022989"/>
    </source>
</evidence>
<dbReference type="PANTHER" id="PTHR45829:SF4">
    <property type="entry name" value="MITOCHONDRIAL CARRIER PROTEIN RIM2"/>
    <property type="match status" value="1"/>
</dbReference>
<dbReference type="PRINTS" id="PR00926">
    <property type="entry name" value="MITOCARRIER"/>
</dbReference>